<accession>A0A1Y2FHM7</accession>
<evidence type="ECO:0000256" key="1">
    <source>
        <dbReference type="SAM" id="MobiDB-lite"/>
    </source>
</evidence>
<proteinExistence type="predicted"/>
<dbReference type="AlphaFoldDB" id="A0A1Y2FHM7"/>
<feature type="region of interest" description="Disordered" evidence="1">
    <location>
        <begin position="575"/>
        <end position="597"/>
    </location>
</feature>
<dbReference type="Proteomes" id="UP000193920">
    <property type="component" value="Unassembled WGS sequence"/>
</dbReference>
<organism evidence="2 3">
    <name type="scientific">Neocallimastix californiae</name>
    <dbReference type="NCBI Taxonomy" id="1754190"/>
    <lineage>
        <taxon>Eukaryota</taxon>
        <taxon>Fungi</taxon>
        <taxon>Fungi incertae sedis</taxon>
        <taxon>Chytridiomycota</taxon>
        <taxon>Chytridiomycota incertae sedis</taxon>
        <taxon>Neocallimastigomycetes</taxon>
        <taxon>Neocallimastigales</taxon>
        <taxon>Neocallimastigaceae</taxon>
        <taxon>Neocallimastix</taxon>
    </lineage>
</organism>
<feature type="compositionally biased region" description="Basic residues" evidence="1">
    <location>
        <begin position="486"/>
        <end position="499"/>
    </location>
</feature>
<reference evidence="2 3" key="1">
    <citation type="submission" date="2016-08" db="EMBL/GenBank/DDBJ databases">
        <title>A Parts List for Fungal Cellulosomes Revealed by Comparative Genomics.</title>
        <authorList>
            <consortium name="DOE Joint Genome Institute"/>
            <person name="Haitjema C.H."/>
            <person name="Gilmore S.P."/>
            <person name="Henske J.K."/>
            <person name="Solomon K.V."/>
            <person name="De Groot R."/>
            <person name="Kuo A."/>
            <person name="Mondo S.J."/>
            <person name="Salamov A.A."/>
            <person name="Labutti K."/>
            <person name="Zhao Z."/>
            <person name="Chiniquy J."/>
            <person name="Barry K."/>
            <person name="Brewer H.M."/>
            <person name="Purvine S.O."/>
            <person name="Wright A.T."/>
            <person name="Boxma B."/>
            <person name="Van Alen T."/>
            <person name="Hackstein J.H."/>
            <person name="Baker S.E."/>
            <person name="Grigoriev I.V."/>
            <person name="O'Malley M.A."/>
        </authorList>
    </citation>
    <scope>NUCLEOTIDE SEQUENCE [LARGE SCALE GENOMIC DNA]</scope>
    <source>
        <strain evidence="2 3">G1</strain>
    </source>
</reference>
<feature type="compositionally biased region" description="Basic and acidic residues" evidence="1">
    <location>
        <begin position="461"/>
        <end position="485"/>
    </location>
</feature>
<dbReference type="OrthoDB" id="2148655at2759"/>
<dbReference type="EMBL" id="MCOG01000008">
    <property type="protein sequence ID" value="ORY82756.1"/>
    <property type="molecule type" value="Genomic_DNA"/>
</dbReference>
<feature type="compositionally biased region" description="Polar residues" evidence="1">
    <location>
        <begin position="531"/>
        <end position="557"/>
    </location>
</feature>
<protein>
    <submittedName>
        <fullName evidence="2">Uncharacterized protein</fullName>
    </submittedName>
</protein>
<gene>
    <name evidence="2" type="ORF">LY90DRAFT_663932</name>
</gene>
<feature type="region of interest" description="Disordered" evidence="1">
    <location>
        <begin position="513"/>
        <end position="558"/>
    </location>
</feature>
<keyword evidence="3" id="KW-1185">Reference proteome</keyword>
<feature type="region of interest" description="Disordered" evidence="1">
    <location>
        <begin position="461"/>
        <end position="499"/>
    </location>
</feature>
<feature type="compositionally biased region" description="Low complexity" evidence="1">
    <location>
        <begin position="575"/>
        <end position="593"/>
    </location>
</feature>
<evidence type="ECO:0000313" key="3">
    <source>
        <dbReference type="Proteomes" id="UP000193920"/>
    </source>
</evidence>
<name>A0A1Y2FHM7_9FUNG</name>
<comment type="caution">
    <text evidence="2">The sequence shown here is derived from an EMBL/GenBank/DDBJ whole genome shotgun (WGS) entry which is preliminary data.</text>
</comment>
<sequence>MLNVRKRVDGIPIFDKLDRPLYHLNLNSEKQNFKKCVMVVDEINDVDGRYIELNDCLKEKYEKIDIYTTSPLSSNSYTIEDQYSIKSVLNWINKSVWNNKKKGKSIKIKKSKSKYNGPLNKEIPLIIRLFKSKNEYIEMNTIHCNIYTEENVSTYKENKLNNKSNKFIKSNEIKKKQNRKMFSASKPNLLCIPINPSKFSWLKKKENKGINSNMSIDDFQFQDSDVSSFLPIKANNIYEQNNRIVEKEYEIEQTNLLKGAQLTKENYKKRNITIEISNENNESIDEQTFIIQPQQSKKLKTKQTLQSLVIPINNSIKTHHMNTASNFSASTLVNDPFEGFKYQESTSTSYIPSPCYSTSSTLVSPVDNSLRAEVDPKFEINSCGYADFLNERLNEKVDLEDDENERKRFSLPATSTNYNTIKGRKRSYAFSLTTNELNLIYSKANQVILSELCNAVENKQKEQYQKEHSSNSSKRYESYENEKSFVKGHNRTQSRHRRSHAVCLTSGQITKFENNKGEIQQNKRRSRYNRESNGASLSSSYNKLNTNYNKNIPNQDTQLKRRSTSMIKYKNSNSSLNSYASSNGNSHSSNSGNIRTFSNNRLSRDIELLRAIKMKRSRSVPKLDHETSFSRNPTKSRYSMDVSAFKDNIGISVHSNSVNSCHQQSNIVYYSFGNKNENINNFSYNGYKNVNRTSSYSLFGDIINQTNIHYRWSKVFDNGSSCGSNETLRWNSIKSKIYKNIYF</sequence>
<evidence type="ECO:0000313" key="2">
    <source>
        <dbReference type="EMBL" id="ORY82756.1"/>
    </source>
</evidence>